<comment type="caution">
    <text evidence="2">The sequence shown here is derived from an EMBL/GenBank/DDBJ whole genome shotgun (WGS) entry which is preliminary data.</text>
</comment>
<proteinExistence type="predicted"/>
<evidence type="ECO:0000313" key="1">
    <source>
        <dbReference type="EMBL" id="HGL41697.1"/>
    </source>
</evidence>
<sequence length="107" mass="12186">MIRVLGVEAASRDLEKLGEDAVKHVEKVLAEAAEECMRRARENAPVRTGRLRESITVSRQDKLAYVVEASAPYAGYVEFGTSRQRPRRYMQTALLQTLQTLRRQLQP</sequence>
<name>A0A7C4I5S0_CALS0</name>
<dbReference type="EMBL" id="DTCM01000108">
    <property type="protein sequence ID" value="HGL41697.1"/>
    <property type="molecule type" value="Genomic_DNA"/>
</dbReference>
<dbReference type="InterPro" id="IPR010064">
    <property type="entry name" value="HK97-gp10_tail"/>
</dbReference>
<protein>
    <submittedName>
        <fullName evidence="2">HK97 gp10 family phage protein</fullName>
    </submittedName>
</protein>
<organism evidence="2">
    <name type="scientific">Caldiarchaeum subterraneum</name>
    <dbReference type="NCBI Taxonomy" id="311458"/>
    <lineage>
        <taxon>Archaea</taxon>
        <taxon>Nitrososphaerota</taxon>
        <taxon>Candidatus Caldarchaeales</taxon>
        <taxon>Candidatus Caldarchaeaceae</taxon>
        <taxon>Candidatus Caldarchaeum</taxon>
    </lineage>
</organism>
<dbReference type="NCBIfam" id="TIGR01725">
    <property type="entry name" value="phge_HK97_gp10"/>
    <property type="match status" value="1"/>
</dbReference>
<dbReference type="Pfam" id="PF04883">
    <property type="entry name" value="HK97-gp10_like"/>
    <property type="match status" value="1"/>
</dbReference>
<accession>A0A7C4I5S0</accession>
<dbReference type="EMBL" id="DTAD01000034">
    <property type="protein sequence ID" value="HGN90208.1"/>
    <property type="molecule type" value="Genomic_DNA"/>
</dbReference>
<reference evidence="2" key="1">
    <citation type="journal article" date="2020" name="mSystems">
        <title>Genome- and Community-Level Interaction Insights into Carbon Utilization and Element Cycling Functions of Hydrothermarchaeota in Hydrothermal Sediment.</title>
        <authorList>
            <person name="Zhou Z."/>
            <person name="Liu Y."/>
            <person name="Xu W."/>
            <person name="Pan J."/>
            <person name="Luo Z.H."/>
            <person name="Li M."/>
        </authorList>
    </citation>
    <scope>NUCLEOTIDE SEQUENCE [LARGE SCALE GENOMIC DNA]</scope>
    <source>
        <strain evidence="2">SpSt-613</strain>
        <strain evidence="1">SpSt-669</strain>
    </source>
</reference>
<gene>
    <name evidence="2" type="ORF">ENT82_03645</name>
    <name evidence="1" type="ORF">ENU43_08570</name>
</gene>
<dbReference type="AlphaFoldDB" id="A0A7C4I5S0"/>
<evidence type="ECO:0000313" key="2">
    <source>
        <dbReference type="EMBL" id="HGN90208.1"/>
    </source>
</evidence>